<protein>
    <submittedName>
        <fullName evidence="2">Uncharacterized protein</fullName>
    </submittedName>
</protein>
<dbReference type="InterPro" id="IPR046191">
    <property type="entry name" value="DUF6219"/>
</dbReference>
<evidence type="ECO:0000313" key="3">
    <source>
        <dbReference type="Proteomes" id="UP000095390"/>
    </source>
</evidence>
<dbReference type="OrthoDB" id="1826887at2"/>
<keyword evidence="1" id="KW-0812">Transmembrane</keyword>
<keyword evidence="1" id="KW-0472">Membrane</keyword>
<reference evidence="2 3" key="1">
    <citation type="submission" date="2015-09" db="EMBL/GenBank/DDBJ databases">
        <authorList>
            <consortium name="Pathogen Informatics"/>
        </authorList>
    </citation>
    <scope>NUCLEOTIDE SEQUENCE [LARGE SCALE GENOMIC DNA]</scope>
    <source>
        <strain evidence="2 3">2789STDY5834966</strain>
    </source>
</reference>
<evidence type="ECO:0000313" key="2">
    <source>
        <dbReference type="EMBL" id="CUN09033.1"/>
    </source>
</evidence>
<dbReference type="EMBL" id="CYYC01000027">
    <property type="protein sequence ID" value="CUN09033.1"/>
    <property type="molecule type" value="Genomic_DNA"/>
</dbReference>
<keyword evidence="1" id="KW-1133">Transmembrane helix</keyword>
<dbReference type="Pfam" id="PF19727">
    <property type="entry name" value="DUF6219"/>
    <property type="match status" value="1"/>
</dbReference>
<name>A0A173U1T7_9FIRM</name>
<accession>A0A173U1T7</accession>
<evidence type="ECO:0000256" key="1">
    <source>
        <dbReference type="SAM" id="Phobius"/>
    </source>
</evidence>
<dbReference type="Proteomes" id="UP000095390">
    <property type="component" value="Unassembled WGS sequence"/>
</dbReference>
<sequence length="81" mass="9114">MKAHKYWSLGALAAMIGTFYTGYKNMKTAHKYFACSSLLCMIMAIYSGHKIISGKSRKKKDPVSEEAHTVNHEYHDTASLL</sequence>
<dbReference type="RefSeq" id="WP_055183067.1">
    <property type="nucleotide sequence ID" value="NZ_CYYC01000027.1"/>
</dbReference>
<organism evidence="2 3">
    <name type="scientific">Anaerobutyricum hallii</name>
    <dbReference type="NCBI Taxonomy" id="39488"/>
    <lineage>
        <taxon>Bacteria</taxon>
        <taxon>Bacillati</taxon>
        <taxon>Bacillota</taxon>
        <taxon>Clostridia</taxon>
        <taxon>Lachnospirales</taxon>
        <taxon>Lachnospiraceae</taxon>
        <taxon>Anaerobutyricum</taxon>
    </lineage>
</organism>
<dbReference type="AlphaFoldDB" id="A0A173U1T7"/>
<feature type="transmembrane region" description="Helical" evidence="1">
    <location>
        <begin position="7"/>
        <end position="23"/>
    </location>
</feature>
<feature type="transmembrane region" description="Helical" evidence="1">
    <location>
        <begin position="29"/>
        <end position="49"/>
    </location>
</feature>
<gene>
    <name evidence="2" type="ORF">ERS852578_02117</name>
</gene>
<proteinExistence type="predicted"/>